<dbReference type="AlphaFoldDB" id="A0A370FFM2"/>
<feature type="region of interest" description="Disordered" evidence="1">
    <location>
        <begin position="1"/>
        <end position="30"/>
    </location>
</feature>
<reference evidence="2 3" key="1">
    <citation type="submission" date="2018-07" db="EMBL/GenBank/DDBJ databases">
        <title>Genomic Encyclopedia of Type Strains, Phase IV (KMG-IV): sequencing the most valuable type-strain genomes for metagenomic binning, comparative biology and taxonomic classification.</title>
        <authorList>
            <person name="Goeker M."/>
        </authorList>
    </citation>
    <scope>NUCLEOTIDE SEQUENCE [LARGE SCALE GENOMIC DNA]</scope>
    <source>
        <strain evidence="2 3">DSM 21352</strain>
    </source>
</reference>
<dbReference type="Proteomes" id="UP000255265">
    <property type="component" value="Unassembled WGS sequence"/>
</dbReference>
<sequence>MPESRSGARAHARPGPGGGGQAQGVGGRQGDLFAPEGGGGYLDECNPVELPQGAVEDTKFRELEEMGLPAVWLEGARLIGYENFVRLWKHLDGAAAGGSLPLSDNESMIEVRLRRFASFQRFQRNRFIESLAAMGLGGSEIHAAVKAQLGENLTRNHILRLARRGRMAR</sequence>
<name>A0A370FFM2_9BURK</name>
<evidence type="ECO:0000256" key="1">
    <source>
        <dbReference type="SAM" id="MobiDB-lite"/>
    </source>
</evidence>
<evidence type="ECO:0000313" key="3">
    <source>
        <dbReference type="Proteomes" id="UP000255265"/>
    </source>
</evidence>
<organism evidence="2 3">
    <name type="scientific">Pseudacidovorax intermedius</name>
    <dbReference type="NCBI Taxonomy" id="433924"/>
    <lineage>
        <taxon>Bacteria</taxon>
        <taxon>Pseudomonadati</taxon>
        <taxon>Pseudomonadota</taxon>
        <taxon>Betaproteobacteria</taxon>
        <taxon>Burkholderiales</taxon>
        <taxon>Comamonadaceae</taxon>
        <taxon>Pseudacidovorax</taxon>
    </lineage>
</organism>
<feature type="compositionally biased region" description="Gly residues" evidence="1">
    <location>
        <begin position="15"/>
        <end position="29"/>
    </location>
</feature>
<comment type="caution">
    <text evidence="2">The sequence shown here is derived from an EMBL/GenBank/DDBJ whole genome shotgun (WGS) entry which is preliminary data.</text>
</comment>
<gene>
    <name evidence="2" type="ORF">DFR41_104264</name>
</gene>
<proteinExistence type="predicted"/>
<keyword evidence="3" id="KW-1185">Reference proteome</keyword>
<accession>A0A370FFM2</accession>
<protein>
    <submittedName>
        <fullName evidence="2">Uncharacterized protein</fullName>
    </submittedName>
</protein>
<evidence type="ECO:0000313" key="2">
    <source>
        <dbReference type="EMBL" id="RDI25207.1"/>
    </source>
</evidence>
<dbReference type="EMBL" id="QQAV01000004">
    <property type="protein sequence ID" value="RDI25207.1"/>
    <property type="molecule type" value="Genomic_DNA"/>
</dbReference>